<evidence type="ECO:0000256" key="1">
    <source>
        <dbReference type="ARBA" id="ARBA00022737"/>
    </source>
</evidence>
<evidence type="ECO:0000256" key="2">
    <source>
        <dbReference type="ARBA" id="ARBA00022884"/>
    </source>
</evidence>
<reference evidence="5 6" key="1">
    <citation type="submission" date="2023-10" db="EMBL/GenBank/DDBJ databases">
        <title>Comparative genomics analysis reveals potential genetic determinants of host preference in Cryptosporidium xiaoi.</title>
        <authorList>
            <person name="Xiao L."/>
            <person name="Li J."/>
        </authorList>
    </citation>
    <scope>NUCLEOTIDE SEQUENCE [LARGE SCALE GENOMIC DNA]</scope>
    <source>
        <strain evidence="5 6">52996</strain>
    </source>
</reference>
<gene>
    <name evidence="5" type="ORF">RS030_122011</name>
</gene>
<accession>A0AAV9Y332</accession>
<dbReference type="GO" id="GO:0003723">
    <property type="term" value="F:RNA binding"/>
    <property type="evidence" value="ECO:0007669"/>
    <property type="project" value="UniProtKB-UniRule"/>
</dbReference>
<keyword evidence="2 3" id="KW-0694">RNA-binding</keyword>
<keyword evidence="1" id="KW-0677">Repeat</keyword>
<proteinExistence type="predicted"/>
<name>A0AAV9Y332_9CRYT</name>
<dbReference type="SMART" id="SM00360">
    <property type="entry name" value="RRM"/>
    <property type="match status" value="3"/>
</dbReference>
<dbReference type="AlphaFoldDB" id="A0AAV9Y332"/>
<dbReference type="PANTHER" id="PTHR13976">
    <property type="entry name" value="HETEROGENEOUS NUCLEAR RIBONUCLEOPROTEIN-RELATED"/>
    <property type="match status" value="1"/>
</dbReference>
<evidence type="ECO:0000259" key="4">
    <source>
        <dbReference type="PROSITE" id="PS50102"/>
    </source>
</evidence>
<dbReference type="SUPFAM" id="SSF54928">
    <property type="entry name" value="RNA-binding domain, RBD"/>
    <property type="match status" value="2"/>
</dbReference>
<dbReference type="Proteomes" id="UP001311799">
    <property type="component" value="Unassembled WGS sequence"/>
</dbReference>
<dbReference type="InterPro" id="IPR035979">
    <property type="entry name" value="RBD_domain_sf"/>
</dbReference>
<dbReference type="Gene3D" id="3.30.70.330">
    <property type="match status" value="3"/>
</dbReference>
<dbReference type="PROSITE" id="PS50102">
    <property type="entry name" value="RRM"/>
    <property type="match status" value="1"/>
</dbReference>
<protein>
    <recommendedName>
        <fullName evidence="4">RRM domain-containing protein</fullName>
    </recommendedName>
</protein>
<evidence type="ECO:0000313" key="6">
    <source>
        <dbReference type="Proteomes" id="UP001311799"/>
    </source>
</evidence>
<dbReference type="EMBL" id="JAWDEY010000003">
    <property type="protein sequence ID" value="KAK6590809.1"/>
    <property type="molecule type" value="Genomic_DNA"/>
</dbReference>
<dbReference type="Pfam" id="PF00076">
    <property type="entry name" value="RRM_1"/>
    <property type="match status" value="1"/>
</dbReference>
<dbReference type="InterPro" id="IPR050666">
    <property type="entry name" value="ESRP"/>
</dbReference>
<comment type="caution">
    <text evidence="5">The sequence shown here is derived from an EMBL/GenBank/DDBJ whole genome shotgun (WGS) entry which is preliminary data.</text>
</comment>
<dbReference type="InterPro" id="IPR012677">
    <property type="entry name" value="Nucleotide-bd_a/b_plait_sf"/>
</dbReference>
<evidence type="ECO:0000313" key="5">
    <source>
        <dbReference type="EMBL" id="KAK6590809.1"/>
    </source>
</evidence>
<dbReference type="InterPro" id="IPR000504">
    <property type="entry name" value="RRM_dom"/>
</dbReference>
<feature type="domain" description="RRM" evidence="4">
    <location>
        <begin position="529"/>
        <end position="607"/>
    </location>
</feature>
<evidence type="ECO:0000256" key="3">
    <source>
        <dbReference type="PROSITE-ProRule" id="PRU00176"/>
    </source>
</evidence>
<keyword evidence="6" id="KW-1185">Reference proteome</keyword>
<dbReference type="CDD" id="cd12254">
    <property type="entry name" value="RRM_hnRNPH_ESRPs_RBM12_like"/>
    <property type="match status" value="3"/>
</dbReference>
<organism evidence="5 6">
    <name type="scientific">Cryptosporidium xiaoi</name>
    <dbReference type="NCBI Taxonomy" id="659607"/>
    <lineage>
        <taxon>Eukaryota</taxon>
        <taxon>Sar</taxon>
        <taxon>Alveolata</taxon>
        <taxon>Apicomplexa</taxon>
        <taxon>Conoidasida</taxon>
        <taxon>Coccidia</taxon>
        <taxon>Eucoccidiorida</taxon>
        <taxon>Eimeriorina</taxon>
        <taxon>Cryptosporidiidae</taxon>
        <taxon>Cryptosporidium</taxon>
    </lineage>
</organism>
<sequence>MEDLRSDQDLKGRYDQLLFIECELWCLHSKDIQLCPVLSENSGESQSQSCVKSQITSPDVSEISPIGDKRYFVEVNLLSVNSSGDNLENSTGYNALIFADYLDFNSLKYSRQCTDIKAFSEKLRNQSVLNLDRIHRLMCYFLSCCQSGNCKCYLNAINGGSCIVAWNPSKIQALLSSDISSDDETPTKDFCSNNLLYKLKNACNLSVIIRKFLPDMCQINDSTDPSEILSQVKTAALSIGAFERDLSPNRPIDVYLPLGGYTDLLCKNMAVIGLTLSKEPYSFRFTVNSNLNCENVTHPSCEETFSSQAVRLRGLPWKTDVEDIISFFAPVCLITKSDVAILYNSEGRMSGEAYVLLPSTQAYETSLAILYGKRMGRRWIEVIPSTIQEFLICKEISGLTKSQDSRNSFRFSPGIQLFDRLKNRSVLRLRGLPWTTTETDIVQFFKIAGIYNIPASDVFLGINDDQRPSGEAWVILPVWCDVNETQRILNRKMMGKRYIEVFTSSIAALSSSKSTFNCKVFGRDYNNTNILRVRGLPYTITESEILEFFAEFRISRIAPIFQGNTEGRHSGQMLVKFATVEDAFKAYLTKNMGMIHNRYIELFPVREEDFVAVNERYYKKSSSSRSNPFICYSNSGGSSSTTLKNSASIGTNLTGSTMEDSLMEQSSNDFTISEYGSIGERCK</sequence>